<dbReference type="EMBL" id="JALGBI010000003">
    <property type="protein sequence ID" value="MCJ0765488.1"/>
    <property type="molecule type" value="Genomic_DNA"/>
</dbReference>
<comment type="caution">
    <text evidence="5">The sequence shown here is derived from an EMBL/GenBank/DDBJ whole genome shotgun (WGS) entry which is preliminary data.</text>
</comment>
<dbReference type="Pfam" id="PF05433">
    <property type="entry name" value="Rick_17kDa_Anti"/>
    <property type="match status" value="1"/>
</dbReference>
<proteinExistence type="predicted"/>
<feature type="domain" description="Glycine zipper 2TM" evidence="4">
    <location>
        <begin position="146"/>
        <end position="187"/>
    </location>
</feature>
<evidence type="ECO:0000256" key="2">
    <source>
        <dbReference type="ARBA" id="ARBA00023136"/>
    </source>
</evidence>
<dbReference type="PANTHER" id="PTHR35603">
    <property type="match status" value="1"/>
</dbReference>
<protein>
    <submittedName>
        <fullName evidence="5">Glycine zipper 2TM domain-containing protein</fullName>
    </submittedName>
</protein>
<evidence type="ECO:0000256" key="1">
    <source>
        <dbReference type="ARBA" id="ARBA00004370"/>
    </source>
</evidence>
<dbReference type="GO" id="GO:0019867">
    <property type="term" value="C:outer membrane"/>
    <property type="evidence" value="ECO:0007669"/>
    <property type="project" value="InterPro"/>
</dbReference>
<dbReference type="Proteomes" id="UP001139447">
    <property type="component" value="Unassembled WGS sequence"/>
</dbReference>
<accession>A0A9X1W465</accession>
<keyword evidence="3" id="KW-0812">Transmembrane</keyword>
<evidence type="ECO:0000313" key="6">
    <source>
        <dbReference type="Proteomes" id="UP001139447"/>
    </source>
</evidence>
<dbReference type="InterPro" id="IPR008816">
    <property type="entry name" value="Gly_zipper_2TM_dom"/>
</dbReference>
<keyword evidence="2 3" id="KW-0472">Membrane</keyword>
<sequence length="232" mass="22576">MSTTFDQTAPAASSTKPLWAAVGALAVVVVGLAGTLIYTQTKTPQASAPAPVAALTPPSVAPVVTAPAAAEKPADEVAPPKPVAKPVVTAPKPAPVHVARKPVPAPTVVGEATPAPAPAPARVVCANCGTIESVTPVEHKGSGSGLGAVAGGVLGAVVGNQVGGGTGRTVATVLGAVGGGYAGNAVEKNMKKTTAYQVQVRMEDGSVRTIEQATAPAVGARVVVDGNGLRAQ</sequence>
<keyword evidence="6" id="KW-1185">Reference proteome</keyword>
<dbReference type="RefSeq" id="WP_243308946.1">
    <property type="nucleotide sequence ID" value="NZ_JALGBI010000003.1"/>
</dbReference>
<name>A0A9X1W465_9BURK</name>
<evidence type="ECO:0000256" key="3">
    <source>
        <dbReference type="SAM" id="Phobius"/>
    </source>
</evidence>
<evidence type="ECO:0000313" key="5">
    <source>
        <dbReference type="EMBL" id="MCJ0765488.1"/>
    </source>
</evidence>
<organism evidence="5 6">
    <name type="scientific">Variovorax terrae</name>
    <dbReference type="NCBI Taxonomy" id="2923278"/>
    <lineage>
        <taxon>Bacteria</taxon>
        <taxon>Pseudomonadati</taxon>
        <taxon>Pseudomonadota</taxon>
        <taxon>Betaproteobacteria</taxon>
        <taxon>Burkholderiales</taxon>
        <taxon>Comamonadaceae</taxon>
        <taxon>Variovorax</taxon>
    </lineage>
</organism>
<gene>
    <name evidence="5" type="ORF">MMF98_19930</name>
</gene>
<evidence type="ECO:0000259" key="4">
    <source>
        <dbReference type="Pfam" id="PF05433"/>
    </source>
</evidence>
<keyword evidence="3" id="KW-1133">Transmembrane helix</keyword>
<dbReference type="InterPro" id="IPR051407">
    <property type="entry name" value="Bact_OM_lipoprot/Surf_antigen"/>
</dbReference>
<dbReference type="PANTHER" id="PTHR35603:SF2">
    <property type="entry name" value="OUTER MEMBRANE LIPOPROTEIN"/>
    <property type="match status" value="1"/>
</dbReference>
<feature type="transmembrane region" description="Helical" evidence="3">
    <location>
        <begin position="18"/>
        <end position="38"/>
    </location>
</feature>
<reference evidence="5" key="1">
    <citation type="submission" date="2022-03" db="EMBL/GenBank/DDBJ databases">
        <authorList>
            <person name="Woo C.Y."/>
        </authorList>
    </citation>
    <scope>NUCLEOTIDE SEQUENCE</scope>
    <source>
        <strain evidence="5">CYS-02</strain>
    </source>
</reference>
<comment type="subcellular location">
    <subcellularLocation>
        <location evidence="1">Membrane</location>
    </subcellularLocation>
</comment>
<dbReference type="AlphaFoldDB" id="A0A9X1W465"/>